<dbReference type="InterPro" id="IPR013783">
    <property type="entry name" value="Ig-like_fold"/>
</dbReference>
<dbReference type="Gene3D" id="2.60.40.10">
    <property type="entry name" value="Immunoglobulins"/>
    <property type="match status" value="1"/>
</dbReference>
<sequence>MNIGLCSVEIHYVWTGFAYDAVDGVTEVRFESDALLRTGTHTVNVIAEDSSGNVARRTVEVSIYPSIQVGSKMHAEAGAQVDMMFALSGLPPVYPVEFDYRISYPDGSSEYYYDSIHEGQTSIQRIAIPPTSLPGEQIEVELLWVYNTHINYSSSKMKIEVIDDNRPPRLQLSAFQNGGAVTAIDKSAGNVILEVKWSDINVNDEIQIVNGSANTEIYEISSTSHSVIFELNPLELDTFLEAEFSIAEKNTAEKYGATSSIELMVRDSLPTLGHGDSDNDGISDFEEGVFDDDRDGIPNYLDSNNVPNRLPMASGERDIVTESGLTFSLGNVVIRNFGSNAANATIGIESLFSEAVSSIPNYTATDENAALQPINFKVSGLVTNGDTVNVVIPLNKPIAAGMGVRKFSRADGWYNFVEDEHNALYSSNLDSDGNCPSIGSTMYASGLQEGAECLLLSIEDGGPNDTDGVQNGEVEDPVYVAAIASSSPTAKLDGPATVKEGQSFHLDANGSSDPDGDMLSFRWEQLEGPQLALENPTASRLRLIAPDVTEDSTMQFRVTVSDGHSSHTAMLRVTVTNHADDSDETGGTQDPVTPPAVSNQNPTKPPASASGGGGTFDYIWYLLMFITMCIRNVRNNDIRLTRVEN</sequence>
<accession>A0ABT3P2J4</accession>
<dbReference type="RefSeq" id="WP_265615679.1">
    <property type="nucleotide sequence ID" value="NZ_JAPFRD010000002.1"/>
</dbReference>
<dbReference type="EMBL" id="JAPFRD010000002">
    <property type="protein sequence ID" value="MCW8106975.1"/>
    <property type="molecule type" value="Genomic_DNA"/>
</dbReference>
<dbReference type="Proteomes" id="UP001142810">
    <property type="component" value="Unassembled WGS sequence"/>
</dbReference>
<reference evidence="2" key="1">
    <citation type="submission" date="2022-11" db="EMBL/GenBank/DDBJ databases">
        <title>Alteromonas sp. nov., isolated from sea water of the Qingdao.</title>
        <authorList>
            <person name="Wang Q."/>
        </authorList>
    </citation>
    <scope>NUCLEOTIDE SEQUENCE</scope>
    <source>
        <strain evidence="2">ASW11-7</strain>
    </source>
</reference>
<feature type="region of interest" description="Disordered" evidence="1">
    <location>
        <begin position="579"/>
        <end position="610"/>
    </location>
</feature>
<evidence type="ECO:0000256" key="1">
    <source>
        <dbReference type="SAM" id="MobiDB-lite"/>
    </source>
</evidence>
<evidence type="ECO:0000313" key="2">
    <source>
        <dbReference type="EMBL" id="MCW8106975.1"/>
    </source>
</evidence>
<proteinExistence type="predicted"/>
<gene>
    <name evidence="2" type="ORF">OPS25_00475</name>
</gene>
<evidence type="ECO:0000313" key="3">
    <source>
        <dbReference type="Proteomes" id="UP001142810"/>
    </source>
</evidence>
<organism evidence="2 3">
    <name type="scientific">Alteromonas aquimaris</name>
    <dbReference type="NCBI Taxonomy" id="2998417"/>
    <lineage>
        <taxon>Bacteria</taxon>
        <taxon>Pseudomonadati</taxon>
        <taxon>Pseudomonadota</taxon>
        <taxon>Gammaproteobacteria</taxon>
        <taxon>Alteromonadales</taxon>
        <taxon>Alteromonadaceae</taxon>
        <taxon>Alteromonas/Salinimonas group</taxon>
        <taxon>Alteromonas</taxon>
    </lineage>
</organism>
<name>A0ABT3P2J4_9ALTE</name>
<protein>
    <submittedName>
        <fullName evidence="2">PKD domain-containing protein</fullName>
    </submittedName>
</protein>
<feature type="compositionally biased region" description="Polar residues" evidence="1">
    <location>
        <begin position="585"/>
        <end position="602"/>
    </location>
</feature>
<dbReference type="Pfam" id="PF22352">
    <property type="entry name" value="K319L-like_PKD"/>
    <property type="match status" value="1"/>
</dbReference>
<keyword evidence="3" id="KW-1185">Reference proteome</keyword>
<comment type="caution">
    <text evidence="2">The sequence shown here is derived from an EMBL/GenBank/DDBJ whole genome shotgun (WGS) entry which is preliminary data.</text>
</comment>